<evidence type="ECO:0000313" key="2">
    <source>
        <dbReference type="EMBL" id="KAI8583969.1"/>
    </source>
</evidence>
<accession>A0AAD5EIQ5</accession>
<keyword evidence="3" id="KW-1185">Reference proteome</keyword>
<evidence type="ECO:0000256" key="1">
    <source>
        <dbReference type="SAM" id="Phobius"/>
    </source>
</evidence>
<dbReference type="AlphaFoldDB" id="A0AAD5EIQ5"/>
<gene>
    <name evidence="2" type="ORF">K450DRAFT_220848</name>
</gene>
<dbReference type="GeneID" id="75910969"/>
<keyword evidence="1" id="KW-1133">Transmembrane helix</keyword>
<dbReference type="Proteomes" id="UP001206595">
    <property type="component" value="Unassembled WGS sequence"/>
</dbReference>
<reference evidence="2" key="2">
    <citation type="journal article" date="2022" name="Proc. Natl. Acad. Sci. U.S.A.">
        <title>Diploid-dominant life cycles characterize the early evolution of Fungi.</title>
        <authorList>
            <person name="Amses K.R."/>
            <person name="Simmons D.R."/>
            <person name="Longcore J.E."/>
            <person name="Mondo S.J."/>
            <person name="Seto K."/>
            <person name="Jeronimo G.H."/>
            <person name="Bonds A.E."/>
            <person name="Quandt C.A."/>
            <person name="Davis W.J."/>
            <person name="Chang Y."/>
            <person name="Federici B.A."/>
            <person name="Kuo A."/>
            <person name="LaButti K."/>
            <person name="Pangilinan J."/>
            <person name="Andreopoulos W."/>
            <person name="Tritt A."/>
            <person name="Riley R."/>
            <person name="Hundley H."/>
            <person name="Johnson J."/>
            <person name="Lipzen A."/>
            <person name="Barry K."/>
            <person name="Lang B.F."/>
            <person name="Cuomo C.A."/>
            <person name="Buchler N.E."/>
            <person name="Grigoriev I.V."/>
            <person name="Spatafora J.W."/>
            <person name="Stajich J.E."/>
            <person name="James T.Y."/>
        </authorList>
    </citation>
    <scope>NUCLEOTIDE SEQUENCE</scope>
    <source>
        <strain evidence="2">AG</strain>
    </source>
</reference>
<evidence type="ECO:0008006" key="4">
    <source>
        <dbReference type="Google" id="ProtNLM"/>
    </source>
</evidence>
<protein>
    <recommendedName>
        <fullName evidence="4">Transmembrane protein</fullName>
    </recommendedName>
</protein>
<sequence>MLSVRNRQHGSSFDVEIACSFALVFTYIYFTLFFRNTTHSQSNKKKEKQNKTKKITIIKVLGFEILNCSVHNLFVKLPLLITAMFNIQGHDKGDLAGSIQHD</sequence>
<reference evidence="2" key="1">
    <citation type="submission" date="2021-06" db="EMBL/GenBank/DDBJ databases">
        <authorList>
            <consortium name="DOE Joint Genome Institute"/>
            <person name="Mondo S.J."/>
            <person name="Amses K.R."/>
            <person name="Simmons D.R."/>
            <person name="Longcore J.E."/>
            <person name="Seto K."/>
            <person name="Alves G.H."/>
            <person name="Bonds A.E."/>
            <person name="Quandt C.A."/>
            <person name="Davis W.J."/>
            <person name="Chang Y."/>
            <person name="Letcher P.M."/>
            <person name="Powell M.J."/>
            <person name="Kuo A."/>
            <person name="Labutti K."/>
            <person name="Pangilinan J."/>
            <person name="Andreopoulos W."/>
            <person name="Tritt A."/>
            <person name="Riley R."/>
            <person name="Hundley H."/>
            <person name="Johnson J."/>
            <person name="Lipzen A."/>
            <person name="Barry K."/>
            <person name="Berbee M.L."/>
            <person name="Buchler N.E."/>
            <person name="Grigoriev I.V."/>
            <person name="Spatafora J.W."/>
            <person name="Stajich J.E."/>
            <person name="James T.Y."/>
        </authorList>
    </citation>
    <scope>NUCLEOTIDE SEQUENCE</scope>
    <source>
        <strain evidence="2">AG</strain>
    </source>
</reference>
<keyword evidence="1" id="KW-0812">Transmembrane</keyword>
<dbReference type="RefSeq" id="XP_051448973.1">
    <property type="nucleotide sequence ID" value="XM_051585621.1"/>
</dbReference>
<dbReference type="EMBL" id="MU620894">
    <property type="protein sequence ID" value="KAI8583969.1"/>
    <property type="molecule type" value="Genomic_DNA"/>
</dbReference>
<feature type="transmembrane region" description="Helical" evidence="1">
    <location>
        <begin position="55"/>
        <end position="74"/>
    </location>
</feature>
<evidence type="ECO:0000313" key="3">
    <source>
        <dbReference type="Proteomes" id="UP001206595"/>
    </source>
</evidence>
<organism evidence="2 3">
    <name type="scientific">Umbelopsis ramanniana AG</name>
    <dbReference type="NCBI Taxonomy" id="1314678"/>
    <lineage>
        <taxon>Eukaryota</taxon>
        <taxon>Fungi</taxon>
        <taxon>Fungi incertae sedis</taxon>
        <taxon>Mucoromycota</taxon>
        <taxon>Mucoromycotina</taxon>
        <taxon>Umbelopsidomycetes</taxon>
        <taxon>Umbelopsidales</taxon>
        <taxon>Umbelopsidaceae</taxon>
        <taxon>Umbelopsis</taxon>
    </lineage>
</organism>
<name>A0AAD5EIQ5_UMBRA</name>
<comment type="caution">
    <text evidence="2">The sequence shown here is derived from an EMBL/GenBank/DDBJ whole genome shotgun (WGS) entry which is preliminary data.</text>
</comment>
<keyword evidence="1" id="KW-0472">Membrane</keyword>
<proteinExistence type="predicted"/>
<feature type="transmembrane region" description="Helical" evidence="1">
    <location>
        <begin position="15"/>
        <end position="34"/>
    </location>
</feature>